<organism evidence="4 5">
    <name type="scientific">Shewanella jiangmenensis</name>
    <dbReference type="NCBI Taxonomy" id="2837387"/>
    <lineage>
        <taxon>Bacteria</taxon>
        <taxon>Pseudomonadati</taxon>
        <taxon>Pseudomonadota</taxon>
        <taxon>Gammaproteobacteria</taxon>
        <taxon>Alteromonadales</taxon>
        <taxon>Shewanellaceae</taxon>
        <taxon>Shewanella</taxon>
    </lineage>
</organism>
<evidence type="ECO:0000313" key="5">
    <source>
        <dbReference type="Proteomes" id="UP001195903"/>
    </source>
</evidence>
<dbReference type="PANTHER" id="PTHR10357:SF210">
    <property type="entry name" value="MALTODEXTRIN GLUCOSIDASE"/>
    <property type="match status" value="1"/>
</dbReference>
<dbReference type="Pfam" id="PF10438">
    <property type="entry name" value="Cyc-maltodext_C"/>
    <property type="match status" value="1"/>
</dbReference>
<dbReference type="SUPFAM" id="SSF81296">
    <property type="entry name" value="E set domains"/>
    <property type="match status" value="1"/>
</dbReference>
<sequence>MMTIHHPQSSLSKACCHGLALFPLRRAARLKLLMLLTLLLGGCSDDAKRPQDEAQAQAITDSAGPSYTVSPPNWWAGMKTPSVELMIHGADIGRAKISLPGDSTTEAKGVQLESVKAAESPNYLFVTLNTEHAKPGDITLNIQIDNKTHKLRYRLLPRKSGHSHQGYNNADVLYLITPDRFANGDSANDNIAGFSDAVKPGDPDGRHGGDIQGIRNRLPYLADLGVTQLWINPLLENNQPKYSYHGYSITDHYRIDPRFGSNEDYLALADEARRHGLGIVMDVVLNHIGSGHPWLEDLPFSDWLNPKAPFTSHRRTAVQDPYSAESDKRHFSDGWFTDTMPDLNQRNPHMARFLIQHTLWWIESAGLSGLRIDTWSYSDKAFLKAFSNAVLTEYPRLNLVGEEWSNNPAIVSYWQAGKQNRDGYDSELPGLMDFPLYETLLNALNEDENWDTGFIRLYEALANDTLYPNAQNLVLFEGNHDTNRLYSVLGRDMARFKIALAYVLLSNRVPQLFYGTEFAMQSPVEGRNDGAVRANMPFFSETSLTDADISTLPASAKEAHGFIRSLLHFRRQSAAIQRGRLVHFVPENGLYVQFRLAPCDGPATDTHACEQSGKNVMIIFNKNPKKTELNMARFADILPPGSKVNAPMDGNEFTLPETLSVSHPVTVLEF</sequence>
<dbReference type="InterPro" id="IPR017853">
    <property type="entry name" value="GH"/>
</dbReference>
<dbReference type="Gene3D" id="2.60.40.1180">
    <property type="entry name" value="Golgi alpha-mannosidase II"/>
    <property type="match status" value="1"/>
</dbReference>
<evidence type="ECO:0000256" key="1">
    <source>
        <dbReference type="ARBA" id="ARBA00022801"/>
    </source>
</evidence>
<dbReference type="InterPro" id="IPR019492">
    <property type="entry name" value="Cyclo-malto-dextrinase_C"/>
</dbReference>
<dbReference type="InterPro" id="IPR013783">
    <property type="entry name" value="Ig-like_fold"/>
</dbReference>
<dbReference type="Proteomes" id="UP001195903">
    <property type="component" value="Unassembled WGS sequence"/>
</dbReference>
<keyword evidence="1" id="KW-0378">Hydrolase</keyword>
<dbReference type="InterPro" id="IPR015171">
    <property type="entry name" value="Cyc-maltodext_N"/>
</dbReference>
<dbReference type="Pfam" id="PF00128">
    <property type="entry name" value="Alpha-amylase"/>
    <property type="match status" value="1"/>
</dbReference>
<dbReference type="CDD" id="cd11340">
    <property type="entry name" value="AmyAc_bac_CMD_like_3"/>
    <property type="match status" value="1"/>
</dbReference>
<dbReference type="InterPro" id="IPR013780">
    <property type="entry name" value="Glyco_hydro_b"/>
</dbReference>
<evidence type="ECO:0000256" key="2">
    <source>
        <dbReference type="ARBA" id="ARBA00023295"/>
    </source>
</evidence>
<gene>
    <name evidence="4" type="ORF">KJI95_16140</name>
</gene>
<dbReference type="SMART" id="SM00642">
    <property type="entry name" value="Aamy"/>
    <property type="match status" value="1"/>
</dbReference>
<name>A0ABS5V8N4_9GAMM</name>
<evidence type="ECO:0000259" key="3">
    <source>
        <dbReference type="SMART" id="SM00642"/>
    </source>
</evidence>
<dbReference type="InterPro" id="IPR014756">
    <property type="entry name" value="Ig_E-set"/>
</dbReference>
<keyword evidence="2" id="KW-0326">Glycosidase</keyword>
<dbReference type="Gene3D" id="2.60.40.10">
    <property type="entry name" value="Immunoglobulins"/>
    <property type="match status" value="1"/>
</dbReference>
<reference evidence="4 5" key="1">
    <citation type="submission" date="2021-05" db="EMBL/GenBank/DDBJ databases">
        <title>Shewanella sp. JM162201.</title>
        <authorList>
            <person name="Xu S."/>
            <person name="Li A."/>
        </authorList>
    </citation>
    <scope>NUCLEOTIDE SEQUENCE [LARGE SCALE GENOMIC DNA]</scope>
    <source>
        <strain evidence="4 5">JM162201</strain>
    </source>
</reference>
<dbReference type="InterPro" id="IPR006047">
    <property type="entry name" value="GH13_cat_dom"/>
</dbReference>
<accession>A0ABS5V8N4</accession>
<keyword evidence="5" id="KW-1185">Reference proteome</keyword>
<evidence type="ECO:0000313" key="4">
    <source>
        <dbReference type="EMBL" id="MBT1446026.1"/>
    </source>
</evidence>
<feature type="domain" description="Glycosyl hydrolase family 13 catalytic" evidence="3">
    <location>
        <begin position="175"/>
        <end position="570"/>
    </location>
</feature>
<protein>
    <submittedName>
        <fullName evidence="4">Cyclomaltodextrinase N-terminal domain-containing protein</fullName>
    </submittedName>
</protein>
<dbReference type="EMBL" id="JAHEPS010000007">
    <property type="protein sequence ID" value="MBT1446026.1"/>
    <property type="molecule type" value="Genomic_DNA"/>
</dbReference>
<comment type="caution">
    <text evidence="4">The sequence shown here is derived from an EMBL/GenBank/DDBJ whole genome shotgun (WGS) entry which is preliminary data.</text>
</comment>
<dbReference type="PANTHER" id="PTHR10357">
    <property type="entry name" value="ALPHA-AMYLASE FAMILY MEMBER"/>
    <property type="match status" value="1"/>
</dbReference>
<dbReference type="SUPFAM" id="SSF51011">
    <property type="entry name" value="Glycosyl hydrolase domain"/>
    <property type="match status" value="1"/>
</dbReference>
<proteinExistence type="predicted"/>
<dbReference type="Pfam" id="PF09087">
    <property type="entry name" value="Cyc-maltodext_N"/>
    <property type="match status" value="1"/>
</dbReference>
<dbReference type="Gene3D" id="3.20.20.80">
    <property type="entry name" value="Glycosidases"/>
    <property type="match status" value="1"/>
</dbReference>
<dbReference type="SUPFAM" id="SSF51445">
    <property type="entry name" value="(Trans)glycosidases"/>
    <property type="match status" value="1"/>
</dbReference>